<dbReference type="EMBL" id="QZFV01000062">
    <property type="protein sequence ID" value="RJQ88846.1"/>
    <property type="molecule type" value="Genomic_DNA"/>
</dbReference>
<dbReference type="AlphaFoldDB" id="A0A419I8V9"/>
<feature type="compositionally biased region" description="Basic and acidic residues" evidence="1">
    <location>
        <begin position="131"/>
        <end position="143"/>
    </location>
</feature>
<name>A0A419I8V9_9PSEU</name>
<comment type="caution">
    <text evidence="3">The sequence shown here is derived from an EMBL/GenBank/DDBJ whole genome shotgun (WGS) entry which is preliminary data.</text>
</comment>
<proteinExistence type="predicted"/>
<feature type="compositionally biased region" description="Polar residues" evidence="1">
    <location>
        <begin position="58"/>
        <end position="76"/>
    </location>
</feature>
<accession>A0A419I8V9</accession>
<evidence type="ECO:0000313" key="4">
    <source>
        <dbReference type="Proteomes" id="UP000285112"/>
    </source>
</evidence>
<feature type="signal peptide" evidence="2">
    <location>
        <begin position="1"/>
        <end position="46"/>
    </location>
</feature>
<feature type="region of interest" description="Disordered" evidence="1">
    <location>
        <begin position="272"/>
        <end position="325"/>
    </location>
</feature>
<feature type="chain" id="PRO_5039454361" evidence="2">
    <location>
        <begin position="47"/>
        <end position="368"/>
    </location>
</feature>
<dbReference type="Proteomes" id="UP000285112">
    <property type="component" value="Unassembled WGS sequence"/>
</dbReference>
<evidence type="ECO:0000256" key="2">
    <source>
        <dbReference type="SAM" id="SignalP"/>
    </source>
</evidence>
<evidence type="ECO:0000256" key="1">
    <source>
        <dbReference type="SAM" id="MobiDB-lite"/>
    </source>
</evidence>
<evidence type="ECO:0000313" key="3">
    <source>
        <dbReference type="EMBL" id="RJQ88846.1"/>
    </source>
</evidence>
<gene>
    <name evidence="3" type="ORF">D5S19_05770</name>
</gene>
<keyword evidence="4" id="KW-1185">Reference proteome</keyword>
<organism evidence="3 4">
    <name type="scientific">Amycolatopsis panacis</name>
    <dbReference type="NCBI Taxonomy" id="2340917"/>
    <lineage>
        <taxon>Bacteria</taxon>
        <taxon>Bacillati</taxon>
        <taxon>Actinomycetota</taxon>
        <taxon>Actinomycetes</taxon>
        <taxon>Pseudonocardiales</taxon>
        <taxon>Pseudonocardiaceae</taxon>
        <taxon>Amycolatopsis</taxon>
    </lineage>
</organism>
<keyword evidence="2" id="KW-0732">Signal</keyword>
<feature type="region of interest" description="Disordered" evidence="1">
    <location>
        <begin position="122"/>
        <end position="149"/>
    </location>
</feature>
<protein>
    <submittedName>
        <fullName evidence="3">Uncharacterized protein</fullName>
    </submittedName>
</protein>
<sequence>MTNAAAHERRGATRAGRLASRALFVLGGAVAATAAAWAISSASASAAPAVDVPDTDGASDTSVQTDGPAGNTLNTSITPITDATVADLGDVTRETSRLSGEVAGAAIGAANQLASCAQSATSWSAPGATRPDCEPEHGSRDAQRGVTSREVADRVSAAVAEFGERAVLRPVQRGLGSLEHIVRKPEDTKQVLTEVTKPSPEAREFGRTLIALLDPGHASKLVELPALPVLPSAHPVETLPAAAPAVADETPSATAMSISDVLQSIFASADAPRKDIPSGRTGVRSSNQHHSDLPGAPFGPVQLPIAPLSVPSMPGGGSTAPGGHLDGLNLGVPQWVTAAADSAVAGMSRVGVRHVSITPGEQPGVTPD</sequence>
<dbReference type="OrthoDB" id="3635484at2"/>
<dbReference type="RefSeq" id="WP_120022284.1">
    <property type="nucleotide sequence ID" value="NZ_QZFV01000062.1"/>
</dbReference>
<reference evidence="3 4" key="1">
    <citation type="submission" date="2018-09" db="EMBL/GenBank/DDBJ databases">
        <title>YIM PH 21725 draft genome.</title>
        <authorList>
            <person name="Miao C."/>
        </authorList>
    </citation>
    <scope>NUCLEOTIDE SEQUENCE [LARGE SCALE GENOMIC DNA]</scope>
    <source>
        <strain evidence="4">YIM PH21725</strain>
    </source>
</reference>
<feature type="region of interest" description="Disordered" evidence="1">
    <location>
        <begin position="46"/>
        <end position="76"/>
    </location>
</feature>